<dbReference type="InParanoid" id="A0A6N7EW51"/>
<reference evidence="3 4" key="1">
    <citation type="submission" date="2019-10" db="EMBL/GenBank/DDBJ databases">
        <title>Cardiobacteriales fam. a chemoheterotrophic member of the order Cardiobacteriales, and proposal of Cardiobacteriales fam. nov.</title>
        <authorList>
            <person name="Wang C."/>
        </authorList>
    </citation>
    <scope>NUCLEOTIDE SEQUENCE [LARGE SCALE GENOMIC DNA]</scope>
    <source>
        <strain evidence="3 4">ML27</strain>
    </source>
</reference>
<organism evidence="3 4">
    <name type="scientific">Ostreibacterium oceani</name>
    <dbReference type="NCBI Taxonomy" id="2654998"/>
    <lineage>
        <taxon>Bacteria</taxon>
        <taxon>Pseudomonadati</taxon>
        <taxon>Pseudomonadota</taxon>
        <taxon>Gammaproteobacteria</taxon>
        <taxon>Cardiobacteriales</taxon>
        <taxon>Ostreibacteriaceae</taxon>
        <taxon>Ostreibacterium</taxon>
    </lineage>
</organism>
<evidence type="ECO:0000256" key="2">
    <source>
        <dbReference type="SAM" id="Phobius"/>
    </source>
</evidence>
<dbReference type="Proteomes" id="UP000471298">
    <property type="component" value="Unassembled WGS sequence"/>
</dbReference>
<dbReference type="EMBL" id="WHNW01000003">
    <property type="protein sequence ID" value="MPV85815.1"/>
    <property type="molecule type" value="Genomic_DNA"/>
</dbReference>
<accession>A0A6N7EW51</accession>
<feature type="transmembrane region" description="Helical" evidence="2">
    <location>
        <begin position="112"/>
        <end position="133"/>
    </location>
</feature>
<keyword evidence="4" id="KW-1185">Reference proteome</keyword>
<dbReference type="AlphaFoldDB" id="A0A6N7EW51"/>
<keyword evidence="2" id="KW-0812">Transmembrane</keyword>
<proteinExistence type="predicted"/>
<evidence type="ECO:0000256" key="1">
    <source>
        <dbReference type="SAM" id="MobiDB-lite"/>
    </source>
</evidence>
<gene>
    <name evidence="3" type="ORF">GCU85_03560</name>
</gene>
<feature type="transmembrane region" description="Helical" evidence="2">
    <location>
        <begin position="86"/>
        <end position="105"/>
    </location>
</feature>
<feature type="transmembrane region" description="Helical" evidence="2">
    <location>
        <begin position="139"/>
        <end position="157"/>
    </location>
</feature>
<name>A0A6N7EW51_9GAMM</name>
<keyword evidence="2" id="KW-0472">Membrane</keyword>
<evidence type="ECO:0000313" key="3">
    <source>
        <dbReference type="EMBL" id="MPV85815.1"/>
    </source>
</evidence>
<sequence length="171" mass="19468">MITVHKSVGRPKRSCVYFQSRLAMTRQTKSPQKNKQKSQKKQKKSTDKSAPGMWSLGFYRFLALISLCLLLVCFFIYGVTRAPEQRTLALLIFALPLALPIRGTLLGRAYTFGYGSLMASVYFLLASSLYIFHLDWARYVMLVAATAALLWFFACLVHNKKIKTARRQSSK</sequence>
<feature type="compositionally biased region" description="Basic residues" evidence="1">
    <location>
        <begin position="32"/>
        <end position="43"/>
    </location>
</feature>
<dbReference type="InterPro" id="IPR018643">
    <property type="entry name" value="DUF2069_membrane"/>
</dbReference>
<comment type="caution">
    <text evidence="3">The sequence shown here is derived from an EMBL/GenBank/DDBJ whole genome shotgun (WGS) entry which is preliminary data.</text>
</comment>
<keyword evidence="2" id="KW-1133">Transmembrane helix</keyword>
<dbReference type="Pfam" id="PF09842">
    <property type="entry name" value="DUF2069"/>
    <property type="match status" value="1"/>
</dbReference>
<feature type="region of interest" description="Disordered" evidence="1">
    <location>
        <begin position="25"/>
        <end position="49"/>
    </location>
</feature>
<protein>
    <submittedName>
        <fullName evidence="3">DUF2069 domain-containing protein</fullName>
    </submittedName>
</protein>
<evidence type="ECO:0000313" key="4">
    <source>
        <dbReference type="Proteomes" id="UP000471298"/>
    </source>
</evidence>
<feature type="transmembrane region" description="Helical" evidence="2">
    <location>
        <begin position="58"/>
        <end position="80"/>
    </location>
</feature>